<dbReference type="GO" id="GO:0046983">
    <property type="term" value="F:protein dimerization activity"/>
    <property type="evidence" value="ECO:0007669"/>
    <property type="project" value="InterPro"/>
</dbReference>
<dbReference type="EMBL" id="JYIZ01000054">
    <property type="protein sequence ID" value="KJL38766.1"/>
    <property type="molecule type" value="Genomic_DNA"/>
</dbReference>
<gene>
    <name evidence="12" type="primary">desK_5</name>
    <name evidence="12" type="ORF">RS81_02561</name>
</gene>
<accession>A0A0M2H4I4</accession>
<comment type="caution">
    <text evidence="12">The sequence shown here is derived from an EMBL/GenBank/DDBJ whole genome shotgun (WGS) entry which is preliminary data.</text>
</comment>
<dbReference type="GO" id="GO:0016020">
    <property type="term" value="C:membrane"/>
    <property type="evidence" value="ECO:0007669"/>
    <property type="project" value="InterPro"/>
</dbReference>
<evidence type="ECO:0000256" key="9">
    <source>
        <dbReference type="SAM" id="Phobius"/>
    </source>
</evidence>
<dbReference type="STRING" id="92835.RS81_02561"/>
<feature type="transmembrane region" description="Helical" evidence="9">
    <location>
        <begin position="40"/>
        <end position="58"/>
    </location>
</feature>
<dbReference type="Pfam" id="PF02518">
    <property type="entry name" value="HATPase_c"/>
    <property type="match status" value="1"/>
</dbReference>
<keyword evidence="13" id="KW-1185">Reference proteome</keyword>
<keyword evidence="8" id="KW-0902">Two-component regulatory system</keyword>
<dbReference type="InterPro" id="IPR003594">
    <property type="entry name" value="HATPase_dom"/>
</dbReference>
<feature type="transmembrane region" description="Helical" evidence="9">
    <location>
        <begin position="114"/>
        <end position="132"/>
    </location>
</feature>
<dbReference type="EC" id="2.7.13.3" evidence="2"/>
<keyword evidence="7" id="KW-0067">ATP-binding</keyword>
<evidence type="ECO:0000259" key="10">
    <source>
        <dbReference type="Pfam" id="PF02518"/>
    </source>
</evidence>
<dbReference type="GO" id="GO:0005524">
    <property type="term" value="F:ATP binding"/>
    <property type="evidence" value="ECO:0007669"/>
    <property type="project" value="UniProtKB-KW"/>
</dbReference>
<name>A0A0M2H4I4_9MICO</name>
<evidence type="ECO:0000256" key="1">
    <source>
        <dbReference type="ARBA" id="ARBA00000085"/>
    </source>
</evidence>
<feature type="transmembrane region" description="Helical" evidence="9">
    <location>
        <begin position="12"/>
        <end position="34"/>
    </location>
</feature>
<evidence type="ECO:0000256" key="6">
    <source>
        <dbReference type="ARBA" id="ARBA00022777"/>
    </source>
</evidence>
<dbReference type="Gene3D" id="3.30.565.10">
    <property type="entry name" value="Histidine kinase-like ATPase, C-terminal domain"/>
    <property type="match status" value="1"/>
</dbReference>
<evidence type="ECO:0000256" key="2">
    <source>
        <dbReference type="ARBA" id="ARBA00012438"/>
    </source>
</evidence>
<dbReference type="Proteomes" id="UP000033956">
    <property type="component" value="Unassembled WGS sequence"/>
</dbReference>
<evidence type="ECO:0000259" key="11">
    <source>
        <dbReference type="Pfam" id="PF07730"/>
    </source>
</evidence>
<organism evidence="12 13">
    <name type="scientific">Microbacterium terrae</name>
    <dbReference type="NCBI Taxonomy" id="69369"/>
    <lineage>
        <taxon>Bacteria</taxon>
        <taxon>Bacillati</taxon>
        <taxon>Actinomycetota</taxon>
        <taxon>Actinomycetes</taxon>
        <taxon>Micrococcales</taxon>
        <taxon>Microbacteriaceae</taxon>
        <taxon>Microbacterium</taxon>
    </lineage>
</organism>
<protein>
    <recommendedName>
        <fullName evidence="2">histidine kinase</fullName>
        <ecNumber evidence="2">2.7.13.3</ecNumber>
    </recommendedName>
</protein>
<dbReference type="CDD" id="cd16917">
    <property type="entry name" value="HATPase_UhpB-NarQ-NarX-like"/>
    <property type="match status" value="1"/>
</dbReference>
<dbReference type="SUPFAM" id="SSF55874">
    <property type="entry name" value="ATPase domain of HSP90 chaperone/DNA topoisomerase II/histidine kinase"/>
    <property type="match status" value="1"/>
</dbReference>
<dbReference type="AlphaFoldDB" id="A0A0M2H4I4"/>
<keyword evidence="3" id="KW-0597">Phosphoprotein</keyword>
<dbReference type="InterPro" id="IPR011712">
    <property type="entry name" value="Sig_transdc_His_kin_sub3_dim/P"/>
</dbReference>
<proteinExistence type="predicted"/>
<keyword evidence="6 12" id="KW-0418">Kinase</keyword>
<dbReference type="PANTHER" id="PTHR24421">
    <property type="entry name" value="NITRATE/NITRITE SENSOR PROTEIN NARX-RELATED"/>
    <property type="match status" value="1"/>
</dbReference>
<evidence type="ECO:0000256" key="8">
    <source>
        <dbReference type="ARBA" id="ARBA00023012"/>
    </source>
</evidence>
<evidence type="ECO:0000256" key="3">
    <source>
        <dbReference type="ARBA" id="ARBA00022553"/>
    </source>
</evidence>
<dbReference type="Pfam" id="PF07730">
    <property type="entry name" value="HisKA_3"/>
    <property type="match status" value="1"/>
</dbReference>
<evidence type="ECO:0000256" key="7">
    <source>
        <dbReference type="ARBA" id="ARBA00022840"/>
    </source>
</evidence>
<dbReference type="GO" id="GO:0000155">
    <property type="term" value="F:phosphorelay sensor kinase activity"/>
    <property type="evidence" value="ECO:0007669"/>
    <property type="project" value="InterPro"/>
</dbReference>
<dbReference type="Gene3D" id="1.20.5.1930">
    <property type="match status" value="1"/>
</dbReference>
<keyword evidence="9" id="KW-1133">Transmembrane helix</keyword>
<reference evidence="12 13" key="1">
    <citation type="submission" date="2015-02" db="EMBL/GenBank/DDBJ databases">
        <title>Draft genome sequences of ten Microbacterium spp. with emphasis on heavy metal contaminated environments.</title>
        <authorList>
            <person name="Corretto E."/>
        </authorList>
    </citation>
    <scope>NUCLEOTIDE SEQUENCE [LARGE SCALE GENOMIC DNA]</scope>
    <source>
        <strain evidence="12 13">DSM 12510</strain>
    </source>
</reference>
<keyword evidence="4 12" id="KW-0808">Transferase</keyword>
<feature type="transmembrane region" description="Helical" evidence="9">
    <location>
        <begin position="89"/>
        <end position="107"/>
    </location>
</feature>
<feature type="domain" description="Signal transduction histidine kinase subgroup 3 dimerisation and phosphoacceptor" evidence="11">
    <location>
        <begin position="192"/>
        <end position="258"/>
    </location>
</feature>
<comment type="catalytic activity">
    <reaction evidence="1">
        <text>ATP + protein L-histidine = ADP + protein N-phospho-L-histidine.</text>
        <dbReference type="EC" id="2.7.13.3"/>
    </reaction>
</comment>
<dbReference type="PATRIC" id="fig|92835.4.peg.2595"/>
<feature type="domain" description="Histidine kinase/HSP90-like ATPase" evidence="10">
    <location>
        <begin position="303"/>
        <end position="392"/>
    </location>
</feature>
<feature type="transmembrane region" description="Helical" evidence="9">
    <location>
        <begin position="65"/>
        <end position="83"/>
    </location>
</feature>
<evidence type="ECO:0000313" key="13">
    <source>
        <dbReference type="Proteomes" id="UP000033956"/>
    </source>
</evidence>
<dbReference type="InterPro" id="IPR036890">
    <property type="entry name" value="HATPase_C_sf"/>
</dbReference>
<evidence type="ECO:0000256" key="4">
    <source>
        <dbReference type="ARBA" id="ARBA00022679"/>
    </source>
</evidence>
<evidence type="ECO:0000313" key="12">
    <source>
        <dbReference type="EMBL" id="KJL38766.1"/>
    </source>
</evidence>
<evidence type="ECO:0000256" key="5">
    <source>
        <dbReference type="ARBA" id="ARBA00022741"/>
    </source>
</evidence>
<feature type="transmembrane region" description="Helical" evidence="9">
    <location>
        <begin position="138"/>
        <end position="165"/>
    </location>
</feature>
<dbReference type="InterPro" id="IPR050482">
    <property type="entry name" value="Sensor_HK_TwoCompSys"/>
</dbReference>
<keyword evidence="9" id="KW-0472">Membrane</keyword>
<sequence>MTRDRRVPQPWVWVVVAVTAVVPVYAVLVPLQALVYGTSLPVAFLLGAGLCAAVPLAIRYPRASTALFGVSALALPLVVTPTGADAGPWPWSVSAIIAFALFMLAITSAHGWRVGLIAWVVGAAGPLVAPIVRPDAAATGAVIADLIVATSVAAAAGVVGALVAARIRVGEELAQSRELTAVEQSRRELVEERARIARELHDVVAHSMSVIQVQASTARYRLYDVADDAAAEFDGIAALARQSLTEMRRLLGVLRTDDDAPPLAPRQGIADIAELVDATRRAGVAVELSVTGESADPPPSVQLTAYRIVQEALSNAVRHAPGADIDVIVAVRAAQVEVRVHNGQATDAAPPTLGSGHGLRGMRERVALVAGSLTAEAGPDGGWTVTAVLPLAVGAEERG</sequence>
<dbReference type="PANTHER" id="PTHR24421:SF10">
    <property type="entry name" value="NITRATE_NITRITE SENSOR PROTEIN NARQ"/>
    <property type="match status" value="1"/>
</dbReference>
<keyword evidence="9" id="KW-0812">Transmembrane</keyword>
<keyword evidence="5" id="KW-0547">Nucleotide-binding</keyword>